<sequence length="114" mass="13125">MISPALAITSDLFPSENICVRFITRGSHGTWNNHLVPIQEQNMQTFIIPHEFNQMASLRTMDSRKLTAHILPITHVNIMKTLTLPLELRILFTVVHYLFWKMNGNCTSIVHITL</sequence>
<proteinExistence type="predicted"/>
<name>A0A6G5AFX3_RHIMP</name>
<organism evidence="1">
    <name type="scientific">Rhipicephalus microplus</name>
    <name type="common">Cattle tick</name>
    <name type="synonym">Boophilus microplus</name>
    <dbReference type="NCBI Taxonomy" id="6941"/>
    <lineage>
        <taxon>Eukaryota</taxon>
        <taxon>Metazoa</taxon>
        <taxon>Ecdysozoa</taxon>
        <taxon>Arthropoda</taxon>
        <taxon>Chelicerata</taxon>
        <taxon>Arachnida</taxon>
        <taxon>Acari</taxon>
        <taxon>Parasitiformes</taxon>
        <taxon>Ixodida</taxon>
        <taxon>Ixodoidea</taxon>
        <taxon>Ixodidae</taxon>
        <taxon>Rhipicephalinae</taxon>
        <taxon>Rhipicephalus</taxon>
        <taxon>Boophilus</taxon>
    </lineage>
</organism>
<protein>
    <submittedName>
        <fullName evidence="1">Uncharacterized protein</fullName>
    </submittedName>
</protein>
<reference evidence="1" key="1">
    <citation type="submission" date="2020-03" db="EMBL/GenBank/DDBJ databases">
        <title>A transcriptome and proteome of the tick Rhipicephalus microplus shaped by the genetic composition of its hosts and developmental stage.</title>
        <authorList>
            <person name="Garcia G.R."/>
            <person name="Ribeiro J.M.C."/>
            <person name="Maruyama S.R."/>
            <person name="Gardinasse L.G."/>
            <person name="Nelson K."/>
            <person name="Ferreira B.R."/>
            <person name="Andrade T.G."/>
            <person name="Santos I.K.F.M."/>
        </authorList>
    </citation>
    <scope>NUCLEOTIDE SEQUENCE</scope>
    <source>
        <strain evidence="1">NSGR</strain>
        <tissue evidence="1">Salivary glands</tissue>
    </source>
</reference>
<dbReference type="EMBL" id="GIKN01007622">
    <property type="protein sequence ID" value="NIE49895.1"/>
    <property type="molecule type" value="Transcribed_RNA"/>
</dbReference>
<accession>A0A6G5AFX3</accession>
<evidence type="ECO:0000313" key="1">
    <source>
        <dbReference type="EMBL" id="NIE49895.1"/>
    </source>
</evidence>
<dbReference type="AlphaFoldDB" id="A0A6G5AFX3"/>